<dbReference type="Proteomes" id="UP000184233">
    <property type="component" value="Unassembled WGS sequence"/>
</dbReference>
<dbReference type="GO" id="GO:0003677">
    <property type="term" value="F:DNA binding"/>
    <property type="evidence" value="ECO:0007669"/>
    <property type="project" value="InterPro"/>
</dbReference>
<dbReference type="EMBL" id="MKVH01000021">
    <property type="protein sequence ID" value="OJX57758.1"/>
    <property type="molecule type" value="Genomic_DNA"/>
</dbReference>
<dbReference type="STRING" id="1895771.BGO89_07250"/>
<proteinExistence type="predicted"/>
<protein>
    <recommendedName>
        <fullName evidence="3">HTH luxR-type domain-containing protein</fullName>
    </recommendedName>
</protein>
<comment type="caution">
    <text evidence="1">The sequence shown here is derived from an EMBL/GenBank/DDBJ whole genome shotgun (WGS) entry which is preliminary data.</text>
</comment>
<reference evidence="1 2" key="1">
    <citation type="submission" date="2016-09" db="EMBL/GenBank/DDBJ databases">
        <title>Genome-resolved meta-omics ties microbial dynamics to process performance in biotechnology for thiocyanate degradation.</title>
        <authorList>
            <person name="Kantor R.S."/>
            <person name="Huddy R.J."/>
            <person name="Iyer R."/>
            <person name="Thomas B.C."/>
            <person name="Brown C.T."/>
            <person name="Anantharaman K."/>
            <person name="Tringe S."/>
            <person name="Hettich R.L."/>
            <person name="Harrison S.T."/>
            <person name="Banfield J.F."/>
        </authorList>
    </citation>
    <scope>NUCLEOTIDE SEQUENCE [LARGE SCALE GENOMIC DNA]</scope>
    <source>
        <strain evidence="1">59-99</strain>
    </source>
</reference>
<dbReference type="Gene3D" id="1.10.10.10">
    <property type="entry name" value="Winged helix-like DNA-binding domain superfamily/Winged helix DNA-binding domain"/>
    <property type="match status" value="1"/>
</dbReference>
<gene>
    <name evidence="1" type="ORF">BGO89_07250</name>
</gene>
<evidence type="ECO:0008006" key="3">
    <source>
        <dbReference type="Google" id="ProtNLM"/>
    </source>
</evidence>
<evidence type="ECO:0000313" key="1">
    <source>
        <dbReference type="EMBL" id="OJX57758.1"/>
    </source>
</evidence>
<organism evidence="1 2">
    <name type="scientific">Candidatus Kapaibacterium thiocyanatum</name>
    <dbReference type="NCBI Taxonomy" id="1895771"/>
    <lineage>
        <taxon>Bacteria</taxon>
        <taxon>Pseudomonadati</taxon>
        <taxon>Candidatus Kapaibacteriota</taxon>
        <taxon>Candidatus Kapaibacteriia</taxon>
        <taxon>Candidatus Kapaibacteriales</taxon>
        <taxon>Candidatus Kapaibacteriaceae</taxon>
        <taxon>Candidatus Kapaibacterium</taxon>
    </lineage>
</organism>
<sequence length="146" mass="16734">MNTDHMQQVQALLLREVQYTSMLHRIRETLDHLHPRLDPTDAGQVSTLSSSIDTLLDDTETRREFEHVFAAMHGTFLSDLAKDFPTITVAEMRLCAFLRLPLSSKDIADIFHCSVRSIEKHRERLRKKFGLLPGESLTTFLTARGQ</sequence>
<dbReference type="InterPro" id="IPR016032">
    <property type="entry name" value="Sig_transdc_resp-reg_C-effctor"/>
</dbReference>
<dbReference type="InterPro" id="IPR036388">
    <property type="entry name" value="WH-like_DNA-bd_sf"/>
</dbReference>
<dbReference type="SUPFAM" id="SSF46894">
    <property type="entry name" value="C-terminal effector domain of the bipartite response regulators"/>
    <property type="match status" value="1"/>
</dbReference>
<dbReference type="AlphaFoldDB" id="A0A1M3KZ13"/>
<dbReference type="GO" id="GO:0006355">
    <property type="term" value="P:regulation of DNA-templated transcription"/>
    <property type="evidence" value="ECO:0007669"/>
    <property type="project" value="InterPro"/>
</dbReference>
<name>A0A1M3KZ13_9BACT</name>
<accession>A0A1M3KZ13</accession>
<evidence type="ECO:0000313" key="2">
    <source>
        <dbReference type="Proteomes" id="UP000184233"/>
    </source>
</evidence>